<dbReference type="AlphaFoldDB" id="A0A9X2HL66"/>
<name>A0A9X2HL66_9SPHN</name>
<dbReference type="InterPro" id="IPR045079">
    <property type="entry name" value="Oxoprolinase-like"/>
</dbReference>
<dbReference type="EMBL" id="JAMLDX010000009">
    <property type="protein sequence ID" value="MCP3731219.1"/>
    <property type="molecule type" value="Genomic_DNA"/>
</dbReference>
<evidence type="ECO:0000313" key="2">
    <source>
        <dbReference type="EMBL" id="MCP3731219.1"/>
    </source>
</evidence>
<evidence type="ECO:0000313" key="3">
    <source>
        <dbReference type="Proteomes" id="UP001139451"/>
    </source>
</evidence>
<accession>A0A9X2HL66</accession>
<keyword evidence="3" id="KW-1185">Reference proteome</keyword>
<proteinExistence type="predicted"/>
<protein>
    <submittedName>
        <fullName evidence="2">Hydantoinase B/oxoprolinase family protein</fullName>
    </submittedName>
</protein>
<comment type="caution">
    <text evidence="2">The sequence shown here is derived from an EMBL/GenBank/DDBJ whole genome shotgun (WGS) entry which is preliminary data.</text>
</comment>
<dbReference type="Pfam" id="PF02538">
    <property type="entry name" value="Hydantoinase_B"/>
    <property type="match status" value="1"/>
</dbReference>
<dbReference type="InterPro" id="IPR003692">
    <property type="entry name" value="Hydantoinase_B"/>
</dbReference>
<feature type="domain" description="Hydantoinase B/oxoprolinase" evidence="1">
    <location>
        <begin position="1"/>
        <end position="490"/>
    </location>
</feature>
<dbReference type="PANTHER" id="PTHR11365">
    <property type="entry name" value="5-OXOPROLINASE RELATED"/>
    <property type="match status" value="1"/>
</dbReference>
<reference evidence="2" key="1">
    <citation type="submission" date="2022-05" db="EMBL/GenBank/DDBJ databases">
        <title>Sphingomonas sp. strain MG17 Genome sequencing and assembly.</title>
        <authorList>
            <person name="Kim I."/>
        </authorList>
    </citation>
    <scope>NUCLEOTIDE SEQUENCE</scope>
    <source>
        <strain evidence="2">MG17</strain>
    </source>
</reference>
<organism evidence="2 3">
    <name type="scientific">Sphingomonas tagetis</name>
    <dbReference type="NCBI Taxonomy" id="2949092"/>
    <lineage>
        <taxon>Bacteria</taxon>
        <taxon>Pseudomonadati</taxon>
        <taxon>Pseudomonadota</taxon>
        <taxon>Alphaproteobacteria</taxon>
        <taxon>Sphingomonadales</taxon>
        <taxon>Sphingomonadaceae</taxon>
        <taxon>Sphingomonas</taxon>
    </lineage>
</organism>
<dbReference type="GO" id="GO:0017168">
    <property type="term" value="F:5-oxoprolinase (ATP-hydrolyzing) activity"/>
    <property type="evidence" value="ECO:0007669"/>
    <property type="project" value="TreeGrafter"/>
</dbReference>
<dbReference type="GO" id="GO:0005829">
    <property type="term" value="C:cytosol"/>
    <property type="evidence" value="ECO:0007669"/>
    <property type="project" value="TreeGrafter"/>
</dbReference>
<dbReference type="Proteomes" id="UP001139451">
    <property type="component" value="Unassembled WGS sequence"/>
</dbReference>
<dbReference type="PANTHER" id="PTHR11365:SF23">
    <property type="entry name" value="HYPOTHETICAL 5-OXOPROLINASE (EUROFUNG)-RELATED"/>
    <property type="match status" value="1"/>
</dbReference>
<evidence type="ECO:0000259" key="1">
    <source>
        <dbReference type="Pfam" id="PF02538"/>
    </source>
</evidence>
<sequence>MQRTAFSAIVREAGDLAYAVFDSKARMIAQAETGTPGHINCLASCGKWLAEMFEGDLEPGDVLISNDPWNGAGHFFDITVFAPIFRDGRLIGYIGSTNHHTDIGGVGTSIGAADVHEEGLWIPPAKLYSAGKLNQLLMNVIKRNVRTPDLIAGDLAAQTASARAGEAAVIELCERFGLDDLDELADEIVTRSERAMRDAIRACPAGTWEAESKFDISGGRVITLHVRLTIDSERGEVDIDFAGSSPQIDRGINVVLNYTRAYSMFAVRSCLALDLPNNSGSLTPIRVNAPEDSIVNCTYPAPVSQRHVVGMYVPMPIMKALYNAIPDKVVASSPGSPWGCQLSGTGRGEGAFVTMFHFAGGMGARRELPGLSATTYPAGVSAMPLEMIEIESPVVFHRRELRRGSGGMGRMTGGDGQVVEFSVRSGHRWTMAAAPSGAAYAPEGLEGGEHGVGGRFSINGRETVIDGRAVMSPDDVVRLETPGGGGFGRPA</sequence>
<gene>
    <name evidence="2" type="ORF">M9978_12355</name>
</gene>
<dbReference type="GO" id="GO:0006749">
    <property type="term" value="P:glutathione metabolic process"/>
    <property type="evidence" value="ECO:0007669"/>
    <property type="project" value="TreeGrafter"/>
</dbReference>
<dbReference type="RefSeq" id="WP_254293612.1">
    <property type="nucleotide sequence ID" value="NZ_JAMLDX010000009.1"/>
</dbReference>